<evidence type="ECO:0000256" key="4">
    <source>
        <dbReference type="ARBA" id="ARBA00023012"/>
    </source>
</evidence>
<dbReference type="AlphaFoldDB" id="A0A6P2CAP3"/>
<feature type="transmembrane region" description="Helical" evidence="5">
    <location>
        <begin position="6"/>
        <end position="29"/>
    </location>
</feature>
<comment type="caution">
    <text evidence="7">The sequence shown here is derived from an EMBL/GenBank/DDBJ whole genome shotgun (WGS) entry which is preliminary data.</text>
</comment>
<evidence type="ECO:0000256" key="3">
    <source>
        <dbReference type="ARBA" id="ARBA00022777"/>
    </source>
</evidence>
<dbReference type="GO" id="GO:0000155">
    <property type="term" value="F:phosphorelay sensor kinase activity"/>
    <property type="evidence" value="ECO:0007669"/>
    <property type="project" value="InterPro"/>
</dbReference>
<accession>A0A6P2CAP3</accession>
<evidence type="ECO:0000313" key="8">
    <source>
        <dbReference type="Proteomes" id="UP000460272"/>
    </source>
</evidence>
<dbReference type="Pfam" id="PF06580">
    <property type="entry name" value="His_kinase"/>
    <property type="match status" value="1"/>
</dbReference>
<evidence type="ECO:0000259" key="6">
    <source>
        <dbReference type="PROSITE" id="PS50109"/>
    </source>
</evidence>
<comment type="catalytic activity">
    <reaction evidence="1">
        <text>ATP + protein L-histidine = ADP + protein N-phospho-L-histidine.</text>
        <dbReference type="EC" id="2.7.13.3"/>
    </reaction>
</comment>
<dbReference type="PROSITE" id="PS50109">
    <property type="entry name" value="HIS_KIN"/>
    <property type="match status" value="1"/>
</dbReference>
<evidence type="ECO:0000256" key="1">
    <source>
        <dbReference type="ARBA" id="ARBA00000085"/>
    </source>
</evidence>
<dbReference type="EMBL" id="RPFW01000001">
    <property type="protein sequence ID" value="TVZ07426.1"/>
    <property type="molecule type" value="Genomic_DNA"/>
</dbReference>
<dbReference type="InterPro" id="IPR004358">
    <property type="entry name" value="Sig_transdc_His_kin-like_C"/>
</dbReference>
<dbReference type="SUPFAM" id="SSF55874">
    <property type="entry name" value="ATPase domain of HSP90 chaperone/DNA topoisomerase II/histidine kinase"/>
    <property type="match status" value="1"/>
</dbReference>
<keyword evidence="3 7" id="KW-0808">Transferase</keyword>
<dbReference type="PRINTS" id="PR00344">
    <property type="entry name" value="BCTRLSENSOR"/>
</dbReference>
<dbReference type="Proteomes" id="UP000460272">
    <property type="component" value="Unassembled WGS sequence"/>
</dbReference>
<keyword evidence="8" id="KW-1185">Reference proteome</keyword>
<sequence>MRVYSAAMVVLTIMFVSVAAALCCAFLFWKASSRRVGAPPQRATYEVLHTASQAVSVLRDGLTQATAVKAAPTLRHLLGTPTVAIADQSALLACHGSDQHAEALGRHLRGVVASGRSQWLSASDLGCGHGSDCLMRAGVAVPIAVDGAVIGALAALGPSADAALMRTATEVASFLSTHFALAELDASRTRTVQAQLNFLRAQISPHFVYNALTAIESFVRSDPERARDLLVGFAEFIRWSFREHSQYATLAEELRFVDTYLELERARFGDRLAVSLRVAPEVLPVRVPSLVLQPLVENAVRHGLERFAGTARLQISAEDGGHEAIVTVEDHGIGVDPEHLADVLTGRTGGQSVGLRNVDERLRATFGNDHGLTIETGVGAGTKVTMRLPKFAPEVSAQ</sequence>
<organism evidence="7 8">
    <name type="scientific">Trebonia kvetii</name>
    <dbReference type="NCBI Taxonomy" id="2480626"/>
    <lineage>
        <taxon>Bacteria</taxon>
        <taxon>Bacillati</taxon>
        <taxon>Actinomycetota</taxon>
        <taxon>Actinomycetes</taxon>
        <taxon>Streptosporangiales</taxon>
        <taxon>Treboniaceae</taxon>
        <taxon>Trebonia</taxon>
    </lineage>
</organism>
<keyword evidence="5" id="KW-0472">Membrane</keyword>
<gene>
    <name evidence="7" type="ORF">EAS64_03850</name>
</gene>
<name>A0A6P2CAP3_9ACTN</name>
<dbReference type="SMART" id="SM00387">
    <property type="entry name" value="HATPase_c"/>
    <property type="match status" value="1"/>
</dbReference>
<dbReference type="PANTHER" id="PTHR34220">
    <property type="entry name" value="SENSOR HISTIDINE KINASE YPDA"/>
    <property type="match status" value="1"/>
</dbReference>
<dbReference type="InterPro" id="IPR050640">
    <property type="entry name" value="Bact_2-comp_sensor_kinase"/>
</dbReference>
<protein>
    <recommendedName>
        <fullName evidence="2">histidine kinase</fullName>
        <ecNumber evidence="2">2.7.13.3</ecNumber>
    </recommendedName>
</protein>
<dbReference type="Gene3D" id="3.30.565.10">
    <property type="entry name" value="Histidine kinase-like ATPase, C-terminal domain"/>
    <property type="match status" value="1"/>
</dbReference>
<evidence type="ECO:0000256" key="2">
    <source>
        <dbReference type="ARBA" id="ARBA00012438"/>
    </source>
</evidence>
<feature type="domain" description="Histidine kinase" evidence="6">
    <location>
        <begin position="291"/>
        <end position="392"/>
    </location>
</feature>
<proteinExistence type="predicted"/>
<dbReference type="GO" id="GO:0016020">
    <property type="term" value="C:membrane"/>
    <property type="evidence" value="ECO:0007669"/>
    <property type="project" value="InterPro"/>
</dbReference>
<dbReference type="PANTHER" id="PTHR34220:SF7">
    <property type="entry name" value="SENSOR HISTIDINE KINASE YPDA"/>
    <property type="match status" value="1"/>
</dbReference>
<dbReference type="InterPro" id="IPR003594">
    <property type="entry name" value="HATPase_dom"/>
</dbReference>
<dbReference type="InterPro" id="IPR005467">
    <property type="entry name" value="His_kinase_dom"/>
</dbReference>
<keyword evidence="3 7" id="KW-0418">Kinase</keyword>
<evidence type="ECO:0000256" key="5">
    <source>
        <dbReference type="SAM" id="Phobius"/>
    </source>
</evidence>
<keyword evidence="5" id="KW-1133">Transmembrane helix</keyword>
<keyword evidence="4" id="KW-0902">Two-component regulatory system</keyword>
<dbReference type="OrthoDB" id="2514702at2"/>
<dbReference type="EC" id="2.7.13.3" evidence="2"/>
<dbReference type="InterPro" id="IPR036890">
    <property type="entry name" value="HATPase_C_sf"/>
</dbReference>
<keyword evidence="5" id="KW-0812">Transmembrane</keyword>
<dbReference type="InterPro" id="IPR010559">
    <property type="entry name" value="Sig_transdc_His_kin_internal"/>
</dbReference>
<dbReference type="Pfam" id="PF02518">
    <property type="entry name" value="HATPase_c"/>
    <property type="match status" value="1"/>
</dbReference>
<reference evidence="7 8" key="1">
    <citation type="submission" date="2018-11" db="EMBL/GenBank/DDBJ databases">
        <title>Trebonia kvetii gen.nov., sp.nov., a novel acidophilic actinobacterium, and proposal of the new actinobacterial family Treboniaceae fam. nov.</title>
        <authorList>
            <person name="Rapoport D."/>
            <person name="Sagova-Mareckova M."/>
            <person name="Sedlacek I."/>
            <person name="Provaznik J."/>
            <person name="Kralova S."/>
            <person name="Pavlinic D."/>
            <person name="Benes V."/>
            <person name="Kopecky J."/>
        </authorList>
    </citation>
    <scope>NUCLEOTIDE SEQUENCE [LARGE SCALE GENOMIC DNA]</scope>
    <source>
        <strain evidence="7 8">15Tr583</strain>
    </source>
</reference>
<evidence type="ECO:0000313" key="7">
    <source>
        <dbReference type="EMBL" id="TVZ07426.1"/>
    </source>
</evidence>